<evidence type="ECO:0000256" key="2">
    <source>
        <dbReference type="ARBA" id="ARBA00023125"/>
    </source>
</evidence>
<dbReference type="PANTHER" id="PTHR30055">
    <property type="entry name" value="HTH-TYPE TRANSCRIPTIONAL REGULATOR RUTR"/>
    <property type="match status" value="1"/>
</dbReference>
<keyword evidence="1" id="KW-0805">Transcription regulation</keyword>
<feature type="domain" description="HTH tetR-type" evidence="5">
    <location>
        <begin position="14"/>
        <end position="74"/>
    </location>
</feature>
<evidence type="ECO:0000259" key="5">
    <source>
        <dbReference type="PROSITE" id="PS50977"/>
    </source>
</evidence>
<dbReference type="InterPro" id="IPR050109">
    <property type="entry name" value="HTH-type_TetR-like_transc_reg"/>
</dbReference>
<comment type="caution">
    <text evidence="6">The sequence shown here is derived from an EMBL/GenBank/DDBJ whole genome shotgun (WGS) entry which is preliminary data.</text>
</comment>
<feature type="DNA-binding region" description="H-T-H motif" evidence="4">
    <location>
        <begin position="37"/>
        <end position="56"/>
    </location>
</feature>
<dbReference type="EMBL" id="LDTZ01000014">
    <property type="protein sequence ID" value="KNA92566.1"/>
    <property type="molecule type" value="Genomic_DNA"/>
</dbReference>
<keyword evidence="3" id="KW-0804">Transcription</keyword>
<dbReference type="Proteomes" id="UP000037247">
    <property type="component" value="Unassembled WGS sequence"/>
</dbReference>
<organism evidence="6 7">
    <name type="scientific">Gordonia jacobaea</name>
    <dbReference type="NCBI Taxonomy" id="122202"/>
    <lineage>
        <taxon>Bacteria</taxon>
        <taxon>Bacillati</taxon>
        <taxon>Actinomycetota</taxon>
        <taxon>Actinomycetes</taxon>
        <taxon>Mycobacteriales</taxon>
        <taxon>Gordoniaceae</taxon>
        <taxon>Gordonia</taxon>
    </lineage>
</organism>
<evidence type="ECO:0000256" key="4">
    <source>
        <dbReference type="PROSITE-ProRule" id="PRU00335"/>
    </source>
</evidence>
<dbReference type="SUPFAM" id="SSF46689">
    <property type="entry name" value="Homeodomain-like"/>
    <property type="match status" value="1"/>
</dbReference>
<reference evidence="6 7" key="1">
    <citation type="submission" date="2015-05" db="EMBL/GenBank/DDBJ databases">
        <title>Draft genome sequence of the bacterium Gordonia jacobaea a new member of the Gordonia genus.</title>
        <authorList>
            <person name="Jimenez-Galisteo G."/>
            <person name="Dominguez A."/>
            <person name="Munoz E."/>
            <person name="Vinas M."/>
        </authorList>
    </citation>
    <scope>NUCLEOTIDE SEQUENCE [LARGE SCALE GENOMIC DNA]</scope>
    <source>
        <strain evidence="7">mv1</strain>
    </source>
</reference>
<keyword evidence="7" id="KW-1185">Reference proteome</keyword>
<sequence>MTSATSGTGRPRDPEKDRAVIASTKQLLLDEGYRGATVAAIARHSGVGAPTIYRRWPRREMLIEDAAFRQTDSVSLPEDQGDLKRNLRAWATVFLATLADPVTRAALPGLISDYQQDPELYQRLLDRADSGARAVFVERLAVHVSGDDPAQVEQRLDVAFDILVGQTLLQALTFGETGRDEFCDRTAQALTAMLLSQTWT</sequence>
<name>A0ABR5IFR5_9ACTN</name>
<dbReference type="InterPro" id="IPR011075">
    <property type="entry name" value="TetR_C"/>
</dbReference>
<evidence type="ECO:0000313" key="7">
    <source>
        <dbReference type="Proteomes" id="UP000037247"/>
    </source>
</evidence>
<dbReference type="Pfam" id="PF16859">
    <property type="entry name" value="TetR_C_11"/>
    <property type="match status" value="1"/>
</dbReference>
<protein>
    <submittedName>
        <fullName evidence="6">TetR family transcriptional regulator</fullName>
    </submittedName>
</protein>
<dbReference type="InterPro" id="IPR036271">
    <property type="entry name" value="Tet_transcr_reg_TetR-rel_C_sf"/>
</dbReference>
<dbReference type="PROSITE" id="PS50977">
    <property type="entry name" value="HTH_TETR_2"/>
    <property type="match status" value="1"/>
</dbReference>
<dbReference type="PANTHER" id="PTHR30055:SF230">
    <property type="entry name" value="TRANSCRIPTIONAL REGULATORY PROTEIN (PROBABLY TETR-FAMILY)-RELATED"/>
    <property type="match status" value="1"/>
</dbReference>
<dbReference type="SUPFAM" id="SSF48498">
    <property type="entry name" value="Tetracyclin repressor-like, C-terminal domain"/>
    <property type="match status" value="1"/>
</dbReference>
<evidence type="ECO:0000313" key="6">
    <source>
        <dbReference type="EMBL" id="KNA92566.1"/>
    </source>
</evidence>
<accession>A0ABR5IFR5</accession>
<evidence type="ECO:0000256" key="3">
    <source>
        <dbReference type="ARBA" id="ARBA00023163"/>
    </source>
</evidence>
<dbReference type="InterPro" id="IPR001647">
    <property type="entry name" value="HTH_TetR"/>
</dbReference>
<keyword evidence="2 4" id="KW-0238">DNA-binding</keyword>
<dbReference type="Pfam" id="PF00440">
    <property type="entry name" value="TetR_N"/>
    <property type="match status" value="1"/>
</dbReference>
<evidence type="ECO:0000256" key="1">
    <source>
        <dbReference type="ARBA" id="ARBA00023015"/>
    </source>
</evidence>
<dbReference type="InterPro" id="IPR009057">
    <property type="entry name" value="Homeodomain-like_sf"/>
</dbReference>
<dbReference type="RefSeq" id="WP_049697781.1">
    <property type="nucleotide sequence ID" value="NZ_LDTZ01000014.1"/>
</dbReference>
<gene>
    <name evidence="6" type="ORF">ABW18_04505</name>
</gene>
<proteinExistence type="predicted"/>
<dbReference type="Gene3D" id="1.10.357.10">
    <property type="entry name" value="Tetracycline Repressor, domain 2"/>
    <property type="match status" value="1"/>
</dbReference>